<dbReference type="InterPro" id="IPR029058">
    <property type="entry name" value="AB_hydrolase_fold"/>
</dbReference>
<name>A0ABM8GU01_9MICO</name>
<evidence type="ECO:0000313" key="2">
    <source>
        <dbReference type="Proteomes" id="UP001321486"/>
    </source>
</evidence>
<dbReference type="Pfam" id="PF06821">
    <property type="entry name" value="Ser_hydrolase"/>
    <property type="match status" value="1"/>
</dbReference>
<gene>
    <name evidence="1" type="ORF">GCM10025867_40800</name>
</gene>
<dbReference type="Proteomes" id="UP001321486">
    <property type="component" value="Chromosome"/>
</dbReference>
<dbReference type="EMBL" id="AP027732">
    <property type="protein sequence ID" value="BDZ51839.1"/>
    <property type="molecule type" value="Genomic_DNA"/>
</dbReference>
<evidence type="ECO:0008006" key="3">
    <source>
        <dbReference type="Google" id="ProtNLM"/>
    </source>
</evidence>
<dbReference type="SUPFAM" id="SSF53474">
    <property type="entry name" value="alpha/beta-Hydrolases"/>
    <property type="match status" value="1"/>
</dbReference>
<keyword evidence="2" id="KW-1185">Reference proteome</keyword>
<evidence type="ECO:0000313" key="1">
    <source>
        <dbReference type="EMBL" id="BDZ51839.1"/>
    </source>
</evidence>
<organism evidence="1 2">
    <name type="scientific">Frondihabitans sucicola</name>
    <dbReference type="NCBI Taxonomy" id="1268041"/>
    <lineage>
        <taxon>Bacteria</taxon>
        <taxon>Bacillati</taxon>
        <taxon>Actinomycetota</taxon>
        <taxon>Actinomycetes</taxon>
        <taxon>Micrococcales</taxon>
        <taxon>Microbacteriaceae</taxon>
        <taxon>Frondihabitans</taxon>
    </lineage>
</organism>
<dbReference type="RefSeq" id="WP_286344509.1">
    <property type="nucleotide sequence ID" value="NZ_AP027732.1"/>
</dbReference>
<dbReference type="InterPro" id="IPR010662">
    <property type="entry name" value="RBBP9/YdeN"/>
</dbReference>
<sequence>MVVPVPSSFLILHGYENHRPAGHWQRWLSLELTARGHDVRYPQLPDADHPDLELWRTAALANLATLTEGTITVIAHSASAMLWLREQSGGSRPRVDRVVLVSPPEASIVGEIAAVREFAWTPSEQDHETPLDLGASDALVVFGTGDDFAPHGAAGIAPFVAARTVDLEGAGHITPATGFGPWPEMLAWCEGLPAFGA</sequence>
<protein>
    <recommendedName>
        <fullName evidence="3">Hydrolase</fullName>
    </recommendedName>
</protein>
<proteinExistence type="predicted"/>
<accession>A0ABM8GU01</accession>
<reference evidence="2" key="1">
    <citation type="journal article" date="2019" name="Int. J. Syst. Evol. Microbiol.">
        <title>The Global Catalogue of Microorganisms (GCM) 10K type strain sequencing project: providing services to taxonomists for standard genome sequencing and annotation.</title>
        <authorList>
            <consortium name="The Broad Institute Genomics Platform"/>
            <consortium name="The Broad Institute Genome Sequencing Center for Infectious Disease"/>
            <person name="Wu L."/>
            <person name="Ma J."/>
        </authorList>
    </citation>
    <scope>NUCLEOTIDE SEQUENCE [LARGE SCALE GENOMIC DNA]</scope>
    <source>
        <strain evidence="2">NBRC 108728</strain>
    </source>
</reference>
<dbReference type="Gene3D" id="3.40.50.1820">
    <property type="entry name" value="alpha/beta hydrolase"/>
    <property type="match status" value="1"/>
</dbReference>